<protein>
    <submittedName>
        <fullName evidence="7">Putative transcription factor C2H2 family</fullName>
    </submittedName>
</protein>
<keyword evidence="3" id="KW-0862">Zinc</keyword>
<dbReference type="Proteomes" id="UP000447434">
    <property type="component" value="Chromosome 2"/>
</dbReference>
<dbReference type="Gene3D" id="3.30.40.10">
    <property type="entry name" value="Zinc/RING finger domain, C3HC4 (zinc finger)"/>
    <property type="match status" value="1"/>
</dbReference>
<dbReference type="InterPro" id="IPR052788">
    <property type="entry name" value="RING-type_E3_ligase_ATL"/>
</dbReference>
<dbReference type="PANTHER" id="PTHR45798:SF97">
    <property type="entry name" value="ALCOHOL-SENSITIVE RING FINGER PROTEIN 1"/>
    <property type="match status" value="1"/>
</dbReference>
<accession>A0A6A4QW22</accession>
<dbReference type="InterPro" id="IPR001841">
    <property type="entry name" value="Znf_RING"/>
</dbReference>
<sequence length="131" mass="15334">MNCFMVCQSRIWIVTIVFYTCILIPLMKLKRAFTSMFLFYDIKCISNETEFAKIPTLPVARYENLRNNCCEGGNENRMKDEICCICLVLFVGEDSVSKLKRCGHVFHINCIQQWLDRSQFSCPFCRSLLFS</sequence>
<keyword evidence="5" id="KW-0812">Transmembrane</keyword>
<evidence type="ECO:0000256" key="5">
    <source>
        <dbReference type="SAM" id="Phobius"/>
    </source>
</evidence>
<dbReference type="EMBL" id="WOCE01000002">
    <property type="protein sequence ID" value="KAE9618568.1"/>
    <property type="molecule type" value="Genomic_DNA"/>
</dbReference>
<reference evidence="8" key="1">
    <citation type="journal article" date="2020" name="Nat. Commun.">
        <title>Genome sequence of the cluster root forming white lupin.</title>
        <authorList>
            <person name="Hufnagel B."/>
            <person name="Marques A."/>
            <person name="Soriano A."/>
            <person name="Marques L."/>
            <person name="Divol F."/>
            <person name="Doumas P."/>
            <person name="Sallet E."/>
            <person name="Mancinotti D."/>
            <person name="Carrere S."/>
            <person name="Marande W."/>
            <person name="Arribat S."/>
            <person name="Keller J."/>
            <person name="Huneau C."/>
            <person name="Blein T."/>
            <person name="Aime D."/>
            <person name="Laguerre M."/>
            <person name="Taylor J."/>
            <person name="Schubert V."/>
            <person name="Nelson M."/>
            <person name="Geu-Flores F."/>
            <person name="Crespi M."/>
            <person name="Gallardo-Guerrero K."/>
            <person name="Delaux P.-M."/>
            <person name="Salse J."/>
            <person name="Berges H."/>
            <person name="Guyot R."/>
            <person name="Gouzy J."/>
            <person name="Peret B."/>
        </authorList>
    </citation>
    <scope>NUCLEOTIDE SEQUENCE [LARGE SCALE GENOMIC DNA]</scope>
    <source>
        <strain evidence="8">cv. Amiga</strain>
    </source>
</reference>
<dbReference type="Pfam" id="PF13639">
    <property type="entry name" value="zf-RING_2"/>
    <property type="match status" value="1"/>
</dbReference>
<evidence type="ECO:0000313" key="7">
    <source>
        <dbReference type="EMBL" id="KAE9618568.1"/>
    </source>
</evidence>
<keyword evidence="2 4" id="KW-0863">Zinc-finger</keyword>
<feature type="transmembrane region" description="Helical" evidence="5">
    <location>
        <begin position="12"/>
        <end position="29"/>
    </location>
</feature>
<keyword evidence="1" id="KW-0479">Metal-binding</keyword>
<name>A0A6A4QW22_LUPAL</name>
<proteinExistence type="predicted"/>
<evidence type="ECO:0000256" key="4">
    <source>
        <dbReference type="PROSITE-ProRule" id="PRU00175"/>
    </source>
</evidence>
<evidence type="ECO:0000256" key="1">
    <source>
        <dbReference type="ARBA" id="ARBA00022723"/>
    </source>
</evidence>
<feature type="domain" description="RING-type" evidence="6">
    <location>
        <begin position="83"/>
        <end position="126"/>
    </location>
</feature>
<keyword evidence="8" id="KW-1185">Reference proteome</keyword>
<evidence type="ECO:0000256" key="3">
    <source>
        <dbReference type="ARBA" id="ARBA00022833"/>
    </source>
</evidence>
<dbReference type="GO" id="GO:0008270">
    <property type="term" value="F:zinc ion binding"/>
    <property type="evidence" value="ECO:0007669"/>
    <property type="project" value="UniProtKB-KW"/>
</dbReference>
<evidence type="ECO:0000259" key="6">
    <source>
        <dbReference type="PROSITE" id="PS50089"/>
    </source>
</evidence>
<dbReference type="SMART" id="SM00184">
    <property type="entry name" value="RING"/>
    <property type="match status" value="1"/>
</dbReference>
<keyword evidence="5" id="KW-1133">Transmembrane helix</keyword>
<dbReference type="SUPFAM" id="SSF57850">
    <property type="entry name" value="RING/U-box"/>
    <property type="match status" value="1"/>
</dbReference>
<organism evidence="7 8">
    <name type="scientific">Lupinus albus</name>
    <name type="common">White lupine</name>
    <name type="synonym">Lupinus termis</name>
    <dbReference type="NCBI Taxonomy" id="3870"/>
    <lineage>
        <taxon>Eukaryota</taxon>
        <taxon>Viridiplantae</taxon>
        <taxon>Streptophyta</taxon>
        <taxon>Embryophyta</taxon>
        <taxon>Tracheophyta</taxon>
        <taxon>Spermatophyta</taxon>
        <taxon>Magnoliopsida</taxon>
        <taxon>eudicotyledons</taxon>
        <taxon>Gunneridae</taxon>
        <taxon>Pentapetalae</taxon>
        <taxon>rosids</taxon>
        <taxon>fabids</taxon>
        <taxon>Fabales</taxon>
        <taxon>Fabaceae</taxon>
        <taxon>Papilionoideae</taxon>
        <taxon>50 kb inversion clade</taxon>
        <taxon>genistoids sensu lato</taxon>
        <taxon>core genistoids</taxon>
        <taxon>Genisteae</taxon>
        <taxon>Lupinus</taxon>
    </lineage>
</organism>
<dbReference type="PROSITE" id="PS50089">
    <property type="entry name" value="ZF_RING_2"/>
    <property type="match status" value="1"/>
</dbReference>
<gene>
    <name evidence="7" type="ORF">Lalb_Chr02g0144101</name>
</gene>
<comment type="caution">
    <text evidence="7">The sequence shown here is derived from an EMBL/GenBank/DDBJ whole genome shotgun (WGS) entry which is preliminary data.</text>
</comment>
<dbReference type="PANTHER" id="PTHR45798">
    <property type="entry name" value="RING-H2 FINGER PROTEIN ATL61-RELATED-RELATED"/>
    <property type="match status" value="1"/>
</dbReference>
<evidence type="ECO:0000256" key="2">
    <source>
        <dbReference type="ARBA" id="ARBA00022771"/>
    </source>
</evidence>
<dbReference type="AlphaFoldDB" id="A0A6A4QW22"/>
<dbReference type="InterPro" id="IPR013083">
    <property type="entry name" value="Znf_RING/FYVE/PHD"/>
</dbReference>
<dbReference type="OrthoDB" id="8062037at2759"/>
<evidence type="ECO:0000313" key="8">
    <source>
        <dbReference type="Proteomes" id="UP000447434"/>
    </source>
</evidence>
<keyword evidence="5" id="KW-0472">Membrane</keyword>